<evidence type="ECO:0000313" key="2">
    <source>
        <dbReference type="RefSeq" id="XP_052126091.1"/>
    </source>
</evidence>
<dbReference type="InterPro" id="IPR011009">
    <property type="entry name" value="Kinase-like_dom_sf"/>
</dbReference>
<reference evidence="2" key="1">
    <citation type="submission" date="2025-08" db="UniProtKB">
        <authorList>
            <consortium name="RefSeq"/>
        </authorList>
    </citation>
    <scope>IDENTIFICATION</scope>
    <source>
        <tissue evidence="2">Whole organism</tissue>
    </source>
</reference>
<dbReference type="PANTHER" id="PTHR11012:SF30">
    <property type="entry name" value="PROTEIN KINASE-LIKE DOMAIN-CONTAINING"/>
    <property type="match status" value="1"/>
</dbReference>
<dbReference type="KEGG" id="foc:113203134"/>
<proteinExistence type="predicted"/>
<dbReference type="InterPro" id="IPR004119">
    <property type="entry name" value="EcKL"/>
</dbReference>
<evidence type="ECO:0000313" key="1">
    <source>
        <dbReference type="Proteomes" id="UP000504606"/>
    </source>
</evidence>
<feature type="non-terminal residue" evidence="2">
    <location>
        <position position="185"/>
    </location>
</feature>
<dbReference type="Pfam" id="PF02958">
    <property type="entry name" value="EcKL"/>
    <property type="match status" value="1"/>
</dbReference>
<accession>A0A9C6WXY1</accession>
<keyword evidence="1" id="KW-1185">Reference proteome</keyword>
<organism evidence="1 2">
    <name type="scientific">Frankliniella occidentalis</name>
    <name type="common">Western flower thrips</name>
    <name type="synonym">Euthrips occidentalis</name>
    <dbReference type="NCBI Taxonomy" id="133901"/>
    <lineage>
        <taxon>Eukaryota</taxon>
        <taxon>Metazoa</taxon>
        <taxon>Ecdysozoa</taxon>
        <taxon>Arthropoda</taxon>
        <taxon>Hexapoda</taxon>
        <taxon>Insecta</taxon>
        <taxon>Pterygota</taxon>
        <taxon>Neoptera</taxon>
        <taxon>Paraneoptera</taxon>
        <taxon>Thysanoptera</taxon>
        <taxon>Terebrantia</taxon>
        <taxon>Thripoidea</taxon>
        <taxon>Thripidae</taxon>
        <taxon>Frankliniella</taxon>
    </lineage>
</organism>
<gene>
    <name evidence="2" type="primary">LOC113203134</name>
</gene>
<dbReference type="AlphaFoldDB" id="A0A9C6WXY1"/>
<dbReference type="PANTHER" id="PTHR11012">
    <property type="entry name" value="PROTEIN KINASE-LIKE DOMAIN-CONTAINING"/>
    <property type="match status" value="1"/>
</dbReference>
<dbReference type="OrthoDB" id="190089at2759"/>
<protein>
    <submittedName>
        <fullName evidence="2">Uncharacterized protein LOC113203134</fullName>
    </submittedName>
</protein>
<dbReference type="SUPFAM" id="SSF56112">
    <property type="entry name" value="Protein kinase-like (PK-like)"/>
    <property type="match status" value="1"/>
</dbReference>
<sequence>MAAADGSMVDVPDVVDNALRHIASKQGFKKPQFNVTSGSRNRDGFMSTLYRCVIRDEDSARPAELKIMVKISREGMETMMSNLFGVEGLVYETLIPAQEKLAGLREPLPWPKCYFSAVKGSHPYCLALEDFGPEGFVNADRSKGLDAAHMRLALEQLGKFHGASMALVRLRPELFKTIEDQVPNL</sequence>
<dbReference type="GeneID" id="113203134"/>
<name>A0A9C6WXY1_FRAOC</name>
<dbReference type="Proteomes" id="UP000504606">
    <property type="component" value="Unplaced"/>
</dbReference>
<dbReference type="RefSeq" id="XP_052126091.1">
    <property type="nucleotide sequence ID" value="XM_052270131.1"/>
</dbReference>